<evidence type="ECO:0000313" key="3">
    <source>
        <dbReference type="Proteomes" id="UP000571017"/>
    </source>
</evidence>
<evidence type="ECO:0000256" key="1">
    <source>
        <dbReference type="SAM" id="Phobius"/>
    </source>
</evidence>
<organism evidence="2 3">
    <name type="scientific">Halobacillus locisalis</name>
    <dbReference type="NCBI Taxonomy" id="220753"/>
    <lineage>
        <taxon>Bacteria</taxon>
        <taxon>Bacillati</taxon>
        <taxon>Bacillota</taxon>
        <taxon>Bacilli</taxon>
        <taxon>Bacillales</taxon>
        <taxon>Bacillaceae</taxon>
        <taxon>Halobacillus</taxon>
    </lineage>
</organism>
<sequence>MKVLLLCNGLLFLGLYVYVFRVRYLLGFQLAMNVTTVASGSVGLLYGVLLISLYPFQFIGITIATALISMGVGAAFGALFDYQTLLKGMVQGFMIGVMAPMLGALATGMDLFIWFLQVVVLILMGLVFFKLKRA</sequence>
<keyword evidence="1" id="KW-0472">Membrane</keyword>
<dbReference type="AlphaFoldDB" id="A0A838CWT1"/>
<dbReference type="RefSeq" id="WP_181473117.1">
    <property type="nucleotide sequence ID" value="NZ_JACEFG010000003.1"/>
</dbReference>
<keyword evidence="1" id="KW-0812">Transmembrane</keyword>
<protein>
    <submittedName>
        <fullName evidence="2">Uncharacterized protein</fullName>
    </submittedName>
</protein>
<evidence type="ECO:0000313" key="2">
    <source>
        <dbReference type="EMBL" id="MBA2176076.1"/>
    </source>
</evidence>
<feature type="transmembrane region" description="Helical" evidence="1">
    <location>
        <begin position="43"/>
        <end position="76"/>
    </location>
</feature>
<proteinExistence type="predicted"/>
<accession>A0A838CWT1</accession>
<feature type="transmembrane region" description="Helical" evidence="1">
    <location>
        <begin position="88"/>
        <end position="106"/>
    </location>
</feature>
<gene>
    <name evidence="2" type="ORF">H0266_14360</name>
</gene>
<reference evidence="2 3" key="1">
    <citation type="journal article" date="2004" name="Extremophiles">
        <title>Halobacillus locisalis sp. nov., a halophilic bacterium isolated from a marine solar saltern of the Yellow Sea in Korea.</title>
        <authorList>
            <person name="Yoon J.H."/>
            <person name="Kang K.H."/>
            <person name="Oh T.K."/>
            <person name="Park Y.H."/>
        </authorList>
    </citation>
    <scope>NUCLEOTIDE SEQUENCE [LARGE SCALE GENOMIC DNA]</scope>
    <source>
        <strain evidence="2 3">KCTC 3788</strain>
    </source>
</reference>
<keyword evidence="1" id="KW-1133">Transmembrane helix</keyword>
<keyword evidence="3" id="KW-1185">Reference proteome</keyword>
<dbReference type="EMBL" id="JACEFG010000003">
    <property type="protein sequence ID" value="MBA2176076.1"/>
    <property type="molecule type" value="Genomic_DNA"/>
</dbReference>
<comment type="caution">
    <text evidence="2">The sequence shown here is derived from an EMBL/GenBank/DDBJ whole genome shotgun (WGS) entry which is preliminary data.</text>
</comment>
<name>A0A838CWT1_9BACI</name>
<dbReference type="Proteomes" id="UP000571017">
    <property type="component" value="Unassembled WGS sequence"/>
</dbReference>